<reference evidence="6 7" key="1">
    <citation type="submission" date="2020-02" db="EMBL/GenBank/DDBJ databases">
        <title>Geodermatophilus sabuli CPCC 205279 I12A-02694.</title>
        <authorList>
            <person name="Jiang Z."/>
        </authorList>
    </citation>
    <scope>NUCLEOTIDE SEQUENCE [LARGE SCALE GENOMIC DNA]</scope>
    <source>
        <strain evidence="6 7">I12A-02694</strain>
    </source>
</reference>
<evidence type="ECO:0000256" key="3">
    <source>
        <dbReference type="SAM" id="MobiDB-lite"/>
    </source>
</evidence>
<name>A0A7K3VXL9_9ACTN</name>
<dbReference type="InterPro" id="IPR028871">
    <property type="entry name" value="BlueCu_1_BS"/>
</dbReference>
<dbReference type="PROSITE" id="PS00079">
    <property type="entry name" value="MULTICOPPER_OXIDASE1"/>
    <property type="match status" value="1"/>
</dbReference>
<feature type="chain" id="PRO_5029511701" description="EfeO-type cupredoxin-like domain-containing protein" evidence="4">
    <location>
        <begin position="30"/>
        <end position="162"/>
    </location>
</feature>
<feature type="signal peptide" evidence="4">
    <location>
        <begin position="1"/>
        <end position="29"/>
    </location>
</feature>
<organism evidence="6 7">
    <name type="scientific">Geodermatophilus sabuli</name>
    <dbReference type="NCBI Taxonomy" id="1564158"/>
    <lineage>
        <taxon>Bacteria</taxon>
        <taxon>Bacillati</taxon>
        <taxon>Actinomycetota</taxon>
        <taxon>Actinomycetes</taxon>
        <taxon>Geodermatophilales</taxon>
        <taxon>Geodermatophilaceae</taxon>
        <taxon>Geodermatophilus</taxon>
    </lineage>
</organism>
<evidence type="ECO:0000259" key="5">
    <source>
        <dbReference type="Pfam" id="PF13473"/>
    </source>
</evidence>
<accession>A0A7K3VXL9</accession>
<dbReference type="EMBL" id="JAAGWF010000005">
    <property type="protein sequence ID" value="NEK57150.1"/>
    <property type="molecule type" value="Genomic_DNA"/>
</dbReference>
<evidence type="ECO:0000256" key="2">
    <source>
        <dbReference type="ARBA" id="ARBA00023008"/>
    </source>
</evidence>
<dbReference type="PROSITE" id="PS00196">
    <property type="entry name" value="COPPER_BLUE"/>
    <property type="match status" value="1"/>
</dbReference>
<dbReference type="RefSeq" id="WP_163480330.1">
    <property type="nucleotide sequence ID" value="NZ_JAAGWF010000005.1"/>
</dbReference>
<proteinExistence type="predicted"/>
<dbReference type="InterPro" id="IPR008972">
    <property type="entry name" value="Cupredoxin"/>
</dbReference>
<keyword evidence="4" id="KW-0732">Signal</keyword>
<keyword evidence="1" id="KW-0479">Metal-binding</keyword>
<dbReference type="CDD" id="cd00920">
    <property type="entry name" value="Cupredoxin"/>
    <property type="match status" value="1"/>
</dbReference>
<evidence type="ECO:0000256" key="4">
    <source>
        <dbReference type="SAM" id="SignalP"/>
    </source>
</evidence>
<dbReference type="Proteomes" id="UP000470246">
    <property type="component" value="Unassembled WGS sequence"/>
</dbReference>
<dbReference type="SUPFAM" id="SSF49503">
    <property type="entry name" value="Cupredoxins"/>
    <property type="match status" value="1"/>
</dbReference>
<feature type="region of interest" description="Disordered" evidence="3">
    <location>
        <begin position="30"/>
        <end position="70"/>
    </location>
</feature>
<dbReference type="InterPro" id="IPR028096">
    <property type="entry name" value="EfeO_Cupredoxin"/>
</dbReference>
<evidence type="ECO:0000256" key="1">
    <source>
        <dbReference type="ARBA" id="ARBA00022723"/>
    </source>
</evidence>
<comment type="caution">
    <text evidence="6">The sequence shown here is derived from an EMBL/GenBank/DDBJ whole genome shotgun (WGS) entry which is preliminary data.</text>
</comment>
<sequence>MSHTIGSTRSRRGVALVLALGLGALGACGDDGGDPGAAASSSSSEASDSTSSSSAPATSSSPATSAPAEAEAVTVSAVDFDFELSEDSYSAGTYTFEVTNTGAMPHNFRVERDGQDVGGTDVLQPGQSATAEVTLEAGDYVFYCGVGQHRANGMEVPVTVAA</sequence>
<evidence type="ECO:0000313" key="6">
    <source>
        <dbReference type="EMBL" id="NEK57150.1"/>
    </source>
</evidence>
<feature type="domain" description="EfeO-type cupredoxin-like" evidence="5">
    <location>
        <begin position="64"/>
        <end position="153"/>
    </location>
</feature>
<gene>
    <name evidence="6" type="ORF">GCU56_04585</name>
</gene>
<protein>
    <recommendedName>
        <fullName evidence="5">EfeO-type cupredoxin-like domain-containing protein</fullName>
    </recommendedName>
</protein>
<feature type="compositionally biased region" description="Low complexity" evidence="3">
    <location>
        <begin position="36"/>
        <end position="70"/>
    </location>
</feature>
<keyword evidence="2" id="KW-0186">Copper</keyword>
<dbReference type="AlphaFoldDB" id="A0A7K3VXL9"/>
<dbReference type="Pfam" id="PF13473">
    <property type="entry name" value="Cupredoxin_1"/>
    <property type="match status" value="1"/>
</dbReference>
<evidence type="ECO:0000313" key="7">
    <source>
        <dbReference type="Proteomes" id="UP000470246"/>
    </source>
</evidence>
<keyword evidence="7" id="KW-1185">Reference proteome</keyword>
<dbReference type="GO" id="GO:0046872">
    <property type="term" value="F:metal ion binding"/>
    <property type="evidence" value="ECO:0007669"/>
    <property type="project" value="UniProtKB-KW"/>
</dbReference>
<dbReference type="InterPro" id="IPR033138">
    <property type="entry name" value="Cu_oxidase_CS"/>
</dbReference>
<dbReference type="Gene3D" id="2.60.40.420">
    <property type="entry name" value="Cupredoxins - blue copper proteins"/>
    <property type="match status" value="1"/>
</dbReference>